<dbReference type="Gene3D" id="1.10.1280.10">
    <property type="entry name" value="Di-copper center containing domain from catechol oxidase"/>
    <property type="match status" value="1"/>
</dbReference>
<dbReference type="InterPro" id="IPR036465">
    <property type="entry name" value="vWFA_dom_sf"/>
</dbReference>
<evidence type="ECO:0000256" key="1">
    <source>
        <dbReference type="ARBA" id="ARBA00009928"/>
    </source>
</evidence>
<organism evidence="6 7">
    <name type="scientific">Pricia mediterranea</name>
    <dbReference type="NCBI Taxonomy" id="3076079"/>
    <lineage>
        <taxon>Bacteria</taxon>
        <taxon>Pseudomonadati</taxon>
        <taxon>Bacteroidota</taxon>
        <taxon>Flavobacteriia</taxon>
        <taxon>Flavobacteriales</taxon>
        <taxon>Flavobacteriaceae</taxon>
        <taxon>Pricia</taxon>
    </lineage>
</organism>
<keyword evidence="2" id="KW-0479">Metal-binding</keyword>
<sequence length="1017" mass="112632">MNVRKNVSEMSPTEKTAFVNAVLALKDDTDSPRPPAADAAGALNRYDVYVWVHSLVMDGAHKGPAFTPWHREFLRQFELELQSVSGDPTMTIPYWDSVEARIPSDAGYPFTTNLMGGMGTGTDNRVMTGQFAESAGWTLNVRTGASTGITRDNTSYLRRRTGQNPAQLPERAELNAALVHSDYDALNEEGSYAEGNANRANGSEIALSFRKILEYANHNGPHEWIGGNMMPSTSPNDPVFYLHHSNIDKVWAVWQQRTNGGVSNYLPTSGTADHSLNSVMSMLESSFFLFPVRNRPADVLNHKVDLGYMYDVDLPVLATTVTDLNFGTVEEGSTIQLPIPFTIESGRNMKFQINAFGGDAAFHAPTGAPAFEIVNHTDGVPQTHEVLIELETNTGTGSKIGLVEVNVYVWDDDRFYSNVVGDYLVDTFIVNLEAMVVEEVRSAIALVLDKSYSMRLNDGTSITRYEMLENAIMGVRDLLAPDDGVGMVYYDSDADPIFEITQKSEGGEAAINAALADPANQPGGNTAIGQGIIEGAQMLIDEINDSSTPYTNFGMLVMTDGNQNVHPYITEAPVSSAITGIGQDIYAIGLGQQGTTSEAALNDISRSVLLTGDMTGDERMFKLTNYFNQILADIKKEDVVLDPMGRLLFGTEHQVAYAISEADIRSNIVVLSPLAPFIKVSLIAPNGDEIIGTTGNVAHEINANNQIYRVTFPALPDKPETSHGGHWKVVLQLRSREEVKKICAKWQEREDIFKNRDEYNSVPYSVAIYTRSDLNFKCSVEKDSDTIGAEVRLFANLSQYRRPISGRVRAEVQWPNGKLKVLSLEEIETGEFYVHFKAEQSGIYQLIIKAEGRSMAGRPFFREAIRSVSIYKRNPERASDGGADNGAAICKTLQCLISQESIRNFLKKNEINPEELKKCLLETCGDDKDQQQLFSKSIKKKTMVEANENRTASSKDESSEKRDDCLERVEKAPELKKIEYPEPKIPEMSNMPMEMPAFKLNEKGEFEKVDFTFDESC</sequence>
<evidence type="ECO:0000313" key="6">
    <source>
        <dbReference type="EMBL" id="MDT7830652.1"/>
    </source>
</evidence>
<dbReference type="Pfam" id="PF00264">
    <property type="entry name" value="Tyrosinase"/>
    <property type="match status" value="1"/>
</dbReference>
<dbReference type="Pfam" id="PF00092">
    <property type="entry name" value="VWA"/>
    <property type="match status" value="1"/>
</dbReference>
<proteinExistence type="inferred from homology"/>
<dbReference type="PROSITE" id="PS00497">
    <property type="entry name" value="TYROSINASE_1"/>
    <property type="match status" value="1"/>
</dbReference>
<evidence type="ECO:0000256" key="2">
    <source>
        <dbReference type="ARBA" id="ARBA00022723"/>
    </source>
</evidence>
<dbReference type="InterPro" id="IPR050316">
    <property type="entry name" value="Tyrosinase/Hemocyanin"/>
</dbReference>
<dbReference type="RefSeq" id="WP_314017132.1">
    <property type="nucleotide sequence ID" value="NZ_JAVTTP010000002.1"/>
</dbReference>
<feature type="compositionally biased region" description="Basic and acidic residues" evidence="4">
    <location>
        <begin position="953"/>
        <end position="968"/>
    </location>
</feature>
<dbReference type="InterPro" id="IPR017868">
    <property type="entry name" value="Filamin/ABP280_repeat-like"/>
</dbReference>
<evidence type="ECO:0000256" key="4">
    <source>
        <dbReference type="SAM" id="MobiDB-lite"/>
    </source>
</evidence>
<dbReference type="SUPFAM" id="SSF48056">
    <property type="entry name" value="Di-copper centre-containing domain"/>
    <property type="match status" value="1"/>
</dbReference>
<dbReference type="EMBL" id="JAVTTP010000002">
    <property type="protein sequence ID" value="MDT7830652.1"/>
    <property type="molecule type" value="Genomic_DNA"/>
</dbReference>
<name>A0ABU3LC62_9FLAO</name>
<dbReference type="CDD" id="cd00198">
    <property type="entry name" value="vWFA"/>
    <property type="match status" value="1"/>
</dbReference>
<keyword evidence="7" id="KW-1185">Reference proteome</keyword>
<evidence type="ECO:0000313" key="7">
    <source>
        <dbReference type="Proteomes" id="UP001250656"/>
    </source>
</evidence>
<gene>
    <name evidence="6" type="ORF">RQM65_18425</name>
</gene>
<dbReference type="PANTHER" id="PTHR11474">
    <property type="entry name" value="TYROSINASE FAMILY MEMBER"/>
    <property type="match status" value="1"/>
</dbReference>
<dbReference type="PROSITE" id="PS50194">
    <property type="entry name" value="FILAMIN_REPEAT"/>
    <property type="match status" value="1"/>
</dbReference>
<accession>A0ABU3LC62</accession>
<dbReference type="InterPro" id="IPR008922">
    <property type="entry name" value="Di-copper_centre_dom_sf"/>
</dbReference>
<dbReference type="InterPro" id="IPR002227">
    <property type="entry name" value="Tyrosinase_Cu-bd"/>
</dbReference>
<protein>
    <submittedName>
        <fullName evidence="6">Tyrosinase family protein</fullName>
    </submittedName>
</protein>
<dbReference type="PANTHER" id="PTHR11474:SF126">
    <property type="entry name" value="TYROSINASE-LIKE PROTEIN TYR-1-RELATED"/>
    <property type="match status" value="1"/>
</dbReference>
<dbReference type="Proteomes" id="UP001250656">
    <property type="component" value="Unassembled WGS sequence"/>
</dbReference>
<dbReference type="PROSITE" id="PS00498">
    <property type="entry name" value="TYROSINASE_2"/>
    <property type="match status" value="1"/>
</dbReference>
<dbReference type="SUPFAM" id="SSF53300">
    <property type="entry name" value="vWA-like"/>
    <property type="match status" value="1"/>
</dbReference>
<dbReference type="InterPro" id="IPR002035">
    <property type="entry name" value="VWF_A"/>
</dbReference>
<dbReference type="Gene3D" id="3.40.50.410">
    <property type="entry name" value="von Willebrand factor, type A domain"/>
    <property type="match status" value="1"/>
</dbReference>
<feature type="region of interest" description="Disordered" evidence="4">
    <location>
        <begin position="944"/>
        <end position="968"/>
    </location>
</feature>
<keyword evidence="3" id="KW-0186">Copper</keyword>
<feature type="domain" description="VWFA" evidence="5">
    <location>
        <begin position="443"/>
        <end position="644"/>
    </location>
</feature>
<dbReference type="PROSITE" id="PS50234">
    <property type="entry name" value="VWFA"/>
    <property type="match status" value="1"/>
</dbReference>
<reference evidence="6 7" key="1">
    <citation type="submission" date="2023-09" db="EMBL/GenBank/DDBJ databases">
        <title>Novel taxa isolated from Blanes Bay.</title>
        <authorList>
            <person name="Rey-Velasco X."/>
            <person name="Lucena T."/>
        </authorList>
    </citation>
    <scope>NUCLEOTIDE SEQUENCE [LARGE SCALE GENOMIC DNA]</scope>
    <source>
        <strain evidence="6 7">S334</strain>
    </source>
</reference>
<evidence type="ECO:0000259" key="5">
    <source>
        <dbReference type="PROSITE" id="PS50234"/>
    </source>
</evidence>
<evidence type="ECO:0000256" key="3">
    <source>
        <dbReference type="ARBA" id="ARBA00023008"/>
    </source>
</evidence>
<comment type="caution">
    <text evidence="6">The sequence shown here is derived from an EMBL/GenBank/DDBJ whole genome shotgun (WGS) entry which is preliminary data.</text>
</comment>
<dbReference type="PRINTS" id="PR00092">
    <property type="entry name" value="TYROSINASE"/>
</dbReference>
<dbReference type="SMART" id="SM00327">
    <property type="entry name" value="VWA"/>
    <property type="match status" value="1"/>
</dbReference>
<comment type="similarity">
    <text evidence="1">Belongs to the tyrosinase family.</text>
</comment>